<gene>
    <name evidence="1" type="ORF">GOBAR_AA34873</name>
</gene>
<reference evidence="1 2" key="1">
    <citation type="submission" date="2015-01" db="EMBL/GenBank/DDBJ databases">
        <title>Genome of allotetraploid Gossypium barbadense reveals genomic plasticity and fiber elongation in cotton evolution.</title>
        <authorList>
            <person name="Chen X."/>
            <person name="Liu X."/>
            <person name="Zhao B."/>
            <person name="Zheng H."/>
            <person name="Hu Y."/>
            <person name="Lu G."/>
            <person name="Yang C."/>
            <person name="Chen J."/>
            <person name="Shan C."/>
            <person name="Zhang L."/>
            <person name="Zhou Y."/>
            <person name="Wang L."/>
            <person name="Guo W."/>
            <person name="Bai Y."/>
            <person name="Ruan J."/>
            <person name="Shangguan X."/>
            <person name="Mao Y."/>
            <person name="Jiang J."/>
            <person name="Zhu Y."/>
            <person name="Lei J."/>
            <person name="Kang H."/>
            <person name="Chen S."/>
            <person name="He X."/>
            <person name="Wang R."/>
            <person name="Wang Y."/>
            <person name="Chen J."/>
            <person name="Wang L."/>
            <person name="Yu S."/>
            <person name="Wang B."/>
            <person name="Wei J."/>
            <person name="Song S."/>
            <person name="Lu X."/>
            <person name="Gao Z."/>
            <person name="Gu W."/>
            <person name="Deng X."/>
            <person name="Ma D."/>
            <person name="Wang S."/>
            <person name="Liang W."/>
            <person name="Fang L."/>
            <person name="Cai C."/>
            <person name="Zhu X."/>
            <person name="Zhou B."/>
            <person name="Zhang Y."/>
            <person name="Chen Z."/>
            <person name="Xu S."/>
            <person name="Zhu R."/>
            <person name="Wang S."/>
            <person name="Zhang T."/>
            <person name="Zhao G."/>
        </authorList>
    </citation>
    <scope>NUCLEOTIDE SEQUENCE [LARGE SCALE GENOMIC DNA]</scope>
    <source>
        <strain evidence="2">cv. Xinhai21</strain>
        <tissue evidence="1">Leaf</tissue>
    </source>
</reference>
<organism evidence="1 2">
    <name type="scientific">Gossypium barbadense</name>
    <name type="common">Sea Island cotton</name>
    <name type="synonym">Hibiscus barbadensis</name>
    <dbReference type="NCBI Taxonomy" id="3634"/>
    <lineage>
        <taxon>Eukaryota</taxon>
        <taxon>Viridiplantae</taxon>
        <taxon>Streptophyta</taxon>
        <taxon>Embryophyta</taxon>
        <taxon>Tracheophyta</taxon>
        <taxon>Spermatophyta</taxon>
        <taxon>Magnoliopsida</taxon>
        <taxon>eudicotyledons</taxon>
        <taxon>Gunneridae</taxon>
        <taxon>Pentapetalae</taxon>
        <taxon>rosids</taxon>
        <taxon>malvids</taxon>
        <taxon>Malvales</taxon>
        <taxon>Malvaceae</taxon>
        <taxon>Malvoideae</taxon>
        <taxon>Gossypium</taxon>
    </lineage>
</organism>
<dbReference type="OrthoDB" id="1434562at2759"/>
<proteinExistence type="predicted"/>
<dbReference type="AlphaFoldDB" id="A0A2P5W435"/>
<protein>
    <submittedName>
        <fullName evidence="1">Uncharacterized protein</fullName>
    </submittedName>
</protein>
<sequence>MMKNNGWRIGIGELEVLDELVNLGVEKHLLFSVYSFLVEDPSRVRAFSGFPVEEHKDFLIQMIYGPEDF</sequence>
<evidence type="ECO:0000313" key="2">
    <source>
        <dbReference type="Proteomes" id="UP000239757"/>
    </source>
</evidence>
<evidence type="ECO:0000313" key="1">
    <source>
        <dbReference type="EMBL" id="PPR85819.1"/>
    </source>
</evidence>
<dbReference type="Proteomes" id="UP000239757">
    <property type="component" value="Unassembled WGS sequence"/>
</dbReference>
<name>A0A2P5W435_GOSBA</name>
<accession>A0A2P5W435</accession>
<dbReference type="EMBL" id="KZ669248">
    <property type="protein sequence ID" value="PPR85819.1"/>
    <property type="molecule type" value="Genomic_DNA"/>
</dbReference>